<dbReference type="AlphaFoldDB" id="A0A3P7QKM8"/>
<dbReference type="PANTHER" id="PTHR24416:SF600">
    <property type="entry name" value="PDGF- AND VEGF-RECEPTOR RELATED, ISOFORM J"/>
    <property type="match status" value="1"/>
</dbReference>
<reference evidence="3 4" key="1">
    <citation type="submission" date="2018-11" db="EMBL/GenBank/DDBJ databases">
        <authorList>
            <consortium name="Pathogen Informatics"/>
        </authorList>
    </citation>
    <scope>NUCLEOTIDE SEQUENCE [LARGE SCALE GENOMIC DNA]</scope>
</reference>
<sequence>MTNQVLKFLESGERMGIPEDCPPGIYALMLRTWKEDPTQRPSFAQLQVDLAAFLAKSAVTAPRPDRQLSVSCLSRGSSDDLYESLQDEQQQQPPPPVRALTWKKPHSNFKG</sequence>
<feature type="region of interest" description="Disordered" evidence="1">
    <location>
        <begin position="80"/>
        <end position="111"/>
    </location>
</feature>
<gene>
    <name evidence="3" type="ORF">DILT_LOCUS15764</name>
</gene>
<keyword evidence="4" id="KW-1185">Reference proteome</keyword>
<dbReference type="Pfam" id="PF07714">
    <property type="entry name" value="PK_Tyr_Ser-Thr"/>
    <property type="match status" value="1"/>
</dbReference>
<dbReference type="GO" id="GO:0005886">
    <property type="term" value="C:plasma membrane"/>
    <property type="evidence" value="ECO:0007669"/>
    <property type="project" value="TreeGrafter"/>
</dbReference>
<accession>A0A3P7QKM8</accession>
<dbReference type="GO" id="GO:0004714">
    <property type="term" value="F:transmembrane receptor protein tyrosine kinase activity"/>
    <property type="evidence" value="ECO:0007669"/>
    <property type="project" value="TreeGrafter"/>
</dbReference>
<dbReference type="Proteomes" id="UP000281553">
    <property type="component" value="Unassembled WGS sequence"/>
</dbReference>
<evidence type="ECO:0000256" key="1">
    <source>
        <dbReference type="SAM" id="MobiDB-lite"/>
    </source>
</evidence>
<evidence type="ECO:0000313" key="4">
    <source>
        <dbReference type="Proteomes" id="UP000281553"/>
    </source>
</evidence>
<dbReference type="Gene3D" id="1.10.510.10">
    <property type="entry name" value="Transferase(Phosphotransferase) domain 1"/>
    <property type="match status" value="1"/>
</dbReference>
<organism evidence="3 4">
    <name type="scientific">Dibothriocephalus latus</name>
    <name type="common">Fish tapeworm</name>
    <name type="synonym">Diphyllobothrium latum</name>
    <dbReference type="NCBI Taxonomy" id="60516"/>
    <lineage>
        <taxon>Eukaryota</taxon>
        <taxon>Metazoa</taxon>
        <taxon>Spiralia</taxon>
        <taxon>Lophotrochozoa</taxon>
        <taxon>Platyhelminthes</taxon>
        <taxon>Cestoda</taxon>
        <taxon>Eucestoda</taxon>
        <taxon>Diphyllobothriidea</taxon>
        <taxon>Diphyllobothriidae</taxon>
        <taxon>Dibothriocephalus</taxon>
    </lineage>
</organism>
<dbReference type="InterPro" id="IPR001245">
    <property type="entry name" value="Ser-Thr/Tyr_kinase_cat_dom"/>
</dbReference>
<dbReference type="OrthoDB" id="346907at2759"/>
<feature type="domain" description="Serine-threonine/tyrosine-protein kinase catalytic" evidence="2">
    <location>
        <begin position="3"/>
        <end position="50"/>
    </location>
</feature>
<dbReference type="GO" id="GO:0043235">
    <property type="term" value="C:receptor complex"/>
    <property type="evidence" value="ECO:0007669"/>
    <property type="project" value="TreeGrafter"/>
</dbReference>
<dbReference type="PANTHER" id="PTHR24416">
    <property type="entry name" value="TYROSINE-PROTEIN KINASE RECEPTOR"/>
    <property type="match status" value="1"/>
</dbReference>
<dbReference type="InterPro" id="IPR011009">
    <property type="entry name" value="Kinase-like_dom_sf"/>
</dbReference>
<name>A0A3P7QKM8_DIBLA</name>
<evidence type="ECO:0000259" key="2">
    <source>
        <dbReference type="Pfam" id="PF07714"/>
    </source>
</evidence>
<feature type="compositionally biased region" description="Basic residues" evidence="1">
    <location>
        <begin position="101"/>
        <end position="111"/>
    </location>
</feature>
<dbReference type="GO" id="GO:0007169">
    <property type="term" value="P:cell surface receptor protein tyrosine kinase signaling pathway"/>
    <property type="evidence" value="ECO:0007669"/>
    <property type="project" value="TreeGrafter"/>
</dbReference>
<dbReference type="SUPFAM" id="SSF56112">
    <property type="entry name" value="Protein kinase-like (PK-like)"/>
    <property type="match status" value="1"/>
</dbReference>
<proteinExistence type="predicted"/>
<evidence type="ECO:0000313" key="3">
    <source>
        <dbReference type="EMBL" id="VDN31486.1"/>
    </source>
</evidence>
<dbReference type="EMBL" id="UYRU01080914">
    <property type="protein sequence ID" value="VDN31486.1"/>
    <property type="molecule type" value="Genomic_DNA"/>
</dbReference>
<dbReference type="InterPro" id="IPR050122">
    <property type="entry name" value="RTK"/>
</dbReference>
<protein>
    <recommendedName>
        <fullName evidence="2">Serine-threonine/tyrosine-protein kinase catalytic domain-containing protein</fullName>
    </recommendedName>
</protein>